<dbReference type="PROSITE" id="PS51257">
    <property type="entry name" value="PROKAR_LIPOPROTEIN"/>
    <property type="match status" value="1"/>
</dbReference>
<keyword evidence="3" id="KW-0732">Signal</keyword>
<evidence type="ECO:0000256" key="2">
    <source>
        <dbReference type="PROSITE-ProRule" id="PRU00504"/>
    </source>
</evidence>
<feature type="repeat" description="NHL" evidence="2">
    <location>
        <begin position="82"/>
        <end position="124"/>
    </location>
</feature>
<dbReference type="Gene3D" id="2.120.10.30">
    <property type="entry name" value="TolB, C-terminal domain"/>
    <property type="match status" value="1"/>
</dbReference>
<evidence type="ECO:0000256" key="1">
    <source>
        <dbReference type="ARBA" id="ARBA00022737"/>
    </source>
</evidence>
<dbReference type="PANTHER" id="PTHR24104">
    <property type="entry name" value="E3 UBIQUITIN-PROTEIN LIGASE NHLRC1-RELATED"/>
    <property type="match status" value="1"/>
</dbReference>
<feature type="domain" description="BPP" evidence="4">
    <location>
        <begin position="18"/>
        <end position="344"/>
    </location>
</feature>
<dbReference type="PANTHER" id="PTHR24104:SF25">
    <property type="entry name" value="PROTEIN LIN-41"/>
    <property type="match status" value="1"/>
</dbReference>
<dbReference type="GO" id="GO:0016158">
    <property type="term" value="F:inositol hexakisphosphate 3-phosphatase activity"/>
    <property type="evidence" value="ECO:0007669"/>
    <property type="project" value="InterPro"/>
</dbReference>
<dbReference type="InterPro" id="IPR050952">
    <property type="entry name" value="TRIM-NHL_E3_ligases"/>
</dbReference>
<dbReference type="RefSeq" id="WP_263543139.1">
    <property type="nucleotide sequence ID" value="NZ_JAOVZO020000003.1"/>
</dbReference>
<dbReference type="SUPFAM" id="SSF50956">
    <property type="entry name" value="Thermostable phytase (3-phytase)"/>
    <property type="match status" value="1"/>
</dbReference>
<name>A0A9X3YIS8_9GAMM</name>
<evidence type="ECO:0000259" key="4">
    <source>
        <dbReference type="PROSITE" id="PS51662"/>
    </source>
</evidence>
<evidence type="ECO:0000256" key="3">
    <source>
        <dbReference type="SAM" id="SignalP"/>
    </source>
</evidence>
<reference evidence="5" key="1">
    <citation type="submission" date="2023-02" db="EMBL/GenBank/DDBJ databases">
        <title>Tahibacter soli sp. nov. isolated from soil.</title>
        <authorList>
            <person name="Baek J.H."/>
            <person name="Lee J.K."/>
            <person name="Choi D.G."/>
            <person name="Jeon C.O."/>
        </authorList>
    </citation>
    <scope>NUCLEOTIDE SEQUENCE</scope>
    <source>
        <strain evidence="5">BL</strain>
    </source>
</reference>
<protein>
    <submittedName>
        <fullName evidence="5">Phytase</fullName>
    </submittedName>
</protein>
<keyword evidence="1" id="KW-0677">Repeat</keyword>
<evidence type="ECO:0000313" key="6">
    <source>
        <dbReference type="Proteomes" id="UP001139971"/>
    </source>
</evidence>
<evidence type="ECO:0000313" key="5">
    <source>
        <dbReference type="EMBL" id="MDC8011870.1"/>
    </source>
</evidence>
<comment type="caution">
    <text evidence="5">The sequence shown here is derived from an EMBL/GenBank/DDBJ whole genome shotgun (WGS) entry which is preliminary data.</text>
</comment>
<feature type="signal peptide" evidence="3">
    <location>
        <begin position="1"/>
        <end position="19"/>
    </location>
</feature>
<accession>A0A9X3YIS8</accession>
<feature type="chain" id="PRO_5040939711" evidence="3">
    <location>
        <begin position="20"/>
        <end position="358"/>
    </location>
</feature>
<organism evidence="5 6">
    <name type="scientific">Tahibacter soli</name>
    <dbReference type="NCBI Taxonomy" id="2983605"/>
    <lineage>
        <taxon>Bacteria</taxon>
        <taxon>Pseudomonadati</taxon>
        <taxon>Pseudomonadota</taxon>
        <taxon>Gammaproteobacteria</taxon>
        <taxon>Lysobacterales</taxon>
        <taxon>Rhodanobacteraceae</taxon>
        <taxon>Tahibacter</taxon>
    </lineage>
</organism>
<dbReference type="EMBL" id="JAOVZO020000003">
    <property type="protein sequence ID" value="MDC8011870.1"/>
    <property type="molecule type" value="Genomic_DNA"/>
</dbReference>
<dbReference type="PROSITE" id="PS51125">
    <property type="entry name" value="NHL"/>
    <property type="match status" value="1"/>
</dbReference>
<dbReference type="Proteomes" id="UP001139971">
    <property type="component" value="Unassembled WGS sequence"/>
</dbReference>
<dbReference type="InterPro" id="IPR003431">
    <property type="entry name" value="B-propeller_Phytase"/>
</dbReference>
<dbReference type="InterPro" id="IPR001258">
    <property type="entry name" value="NHL_repeat"/>
</dbReference>
<proteinExistence type="predicted"/>
<dbReference type="AlphaFoldDB" id="A0A9X3YIS8"/>
<gene>
    <name evidence="5" type="ORF">OD750_004845</name>
</gene>
<dbReference type="GO" id="GO:0008270">
    <property type="term" value="F:zinc ion binding"/>
    <property type="evidence" value="ECO:0007669"/>
    <property type="project" value="UniProtKB-KW"/>
</dbReference>
<sequence length="358" mass="38643">MKKIALSTMLLLGACAGHAPRTAAPRAVEPVVAEAWMSAARLADNIDSVAVWHAPDGAVRVYASAKKTDRVVVFDAADGREIGSIGASGAAPGQLSRPNGVAIVDDRLYVVERDNRRVQAFALPGGEPIGHFGGGDLVKPYGVWIDARGERLRVYVTDNYETAAETTPPPAELGRRVRVYDVARRNAFDAKLVQSFGATSGDAILRVVESIAGDPAYDHLLIADEELAGGSFTQLYTLRGEPAQRKLGVEAYRHQAEGLALYACDDGDGVWIASDQDPREQRFLAFDRRTLAFRGAFKPAKTRTTDGIAIDRRASARFPAGALYAQHDNRAVAAFDWRDVARALGVRDDCVAAARERL</sequence>
<keyword evidence="6" id="KW-1185">Reference proteome</keyword>
<dbReference type="InterPro" id="IPR011042">
    <property type="entry name" value="6-blade_b-propeller_TolB-like"/>
</dbReference>
<dbReference type="PROSITE" id="PS51662">
    <property type="entry name" value="BP_PHYTASE"/>
    <property type="match status" value="1"/>
</dbReference>